<name>A0ABP0NXB3_9DINO</name>
<keyword evidence="1" id="KW-0472">Membrane</keyword>
<organism evidence="3 4">
    <name type="scientific">Durusdinium trenchii</name>
    <dbReference type="NCBI Taxonomy" id="1381693"/>
    <lineage>
        <taxon>Eukaryota</taxon>
        <taxon>Sar</taxon>
        <taxon>Alveolata</taxon>
        <taxon>Dinophyceae</taxon>
        <taxon>Suessiales</taxon>
        <taxon>Symbiodiniaceae</taxon>
        <taxon>Durusdinium</taxon>
    </lineage>
</organism>
<feature type="transmembrane region" description="Helical" evidence="1">
    <location>
        <begin position="37"/>
        <end position="57"/>
    </location>
</feature>
<reference evidence="3 4" key="1">
    <citation type="submission" date="2024-02" db="EMBL/GenBank/DDBJ databases">
        <authorList>
            <person name="Chen Y."/>
            <person name="Shah S."/>
            <person name="Dougan E. K."/>
            <person name="Thang M."/>
            <person name="Chan C."/>
        </authorList>
    </citation>
    <scope>NUCLEOTIDE SEQUENCE [LARGE SCALE GENOMIC DNA]</scope>
</reference>
<gene>
    <name evidence="2" type="ORF">CCMP2556_LOCUS25531</name>
    <name evidence="3" type="ORF">CCMP2556_LOCUS33145</name>
</gene>
<accession>A0ABP0NXB3</accession>
<protein>
    <submittedName>
        <fullName evidence="3">Uncharacterized protein</fullName>
    </submittedName>
</protein>
<keyword evidence="4" id="KW-1185">Reference proteome</keyword>
<dbReference type="EMBL" id="CAXAMN010022217">
    <property type="protein sequence ID" value="CAK9067444.1"/>
    <property type="molecule type" value="Genomic_DNA"/>
</dbReference>
<dbReference type="EMBL" id="CAXAMN010017224">
    <property type="protein sequence ID" value="CAK9050012.1"/>
    <property type="molecule type" value="Genomic_DNA"/>
</dbReference>
<keyword evidence="1" id="KW-1133">Transmembrane helix</keyword>
<feature type="transmembrane region" description="Helical" evidence="1">
    <location>
        <begin position="69"/>
        <end position="90"/>
    </location>
</feature>
<comment type="caution">
    <text evidence="3">The sequence shown here is derived from an EMBL/GenBank/DDBJ whole genome shotgun (WGS) entry which is preliminary data.</text>
</comment>
<feature type="transmembrane region" description="Helical" evidence="1">
    <location>
        <begin position="97"/>
        <end position="116"/>
    </location>
</feature>
<evidence type="ECO:0000313" key="4">
    <source>
        <dbReference type="Proteomes" id="UP001642484"/>
    </source>
</evidence>
<evidence type="ECO:0000313" key="2">
    <source>
        <dbReference type="EMBL" id="CAK9050012.1"/>
    </source>
</evidence>
<proteinExistence type="predicted"/>
<sequence>MGSCTSLRSFARPGLVVPVVDFAHFGSLMLARGPTRLGLCLSASGFFMVGSCMSVIMHANVGPSLSLRSFAYAEPVMFVAAFGHIGFSLLPHSYSRLGFSSLAFGAAVFGSILSVVNTGVFDKLSVIGATRMASFTSARNLVRPEPVPPASGPA</sequence>
<keyword evidence="1" id="KW-0812">Transmembrane</keyword>
<evidence type="ECO:0000313" key="3">
    <source>
        <dbReference type="EMBL" id="CAK9067444.1"/>
    </source>
</evidence>
<evidence type="ECO:0000256" key="1">
    <source>
        <dbReference type="SAM" id="Phobius"/>
    </source>
</evidence>
<dbReference type="Proteomes" id="UP001642484">
    <property type="component" value="Unassembled WGS sequence"/>
</dbReference>